<evidence type="ECO:0000313" key="1">
    <source>
        <dbReference type="EMBL" id="WAS90209.1"/>
    </source>
</evidence>
<evidence type="ECO:0000313" key="2">
    <source>
        <dbReference type="Proteomes" id="UP001164459"/>
    </source>
</evidence>
<dbReference type="Proteomes" id="UP001164459">
    <property type="component" value="Chromosome"/>
</dbReference>
<dbReference type="EMBL" id="CP114040">
    <property type="protein sequence ID" value="WAS90209.1"/>
    <property type="molecule type" value="Genomic_DNA"/>
</dbReference>
<dbReference type="RefSeq" id="WP_269032540.1">
    <property type="nucleotide sequence ID" value="NZ_CP114040.1"/>
</dbReference>
<name>A0ABY7GTC2_9BACT</name>
<organism evidence="1 2">
    <name type="scientific">Nannocystis punicea</name>
    <dbReference type="NCBI Taxonomy" id="2995304"/>
    <lineage>
        <taxon>Bacteria</taxon>
        <taxon>Pseudomonadati</taxon>
        <taxon>Myxococcota</taxon>
        <taxon>Polyangia</taxon>
        <taxon>Nannocystales</taxon>
        <taxon>Nannocystaceae</taxon>
        <taxon>Nannocystis</taxon>
    </lineage>
</organism>
<gene>
    <name evidence="1" type="ORF">O0S08_28780</name>
</gene>
<sequence>MAVEAVALPSAVDVAVVEALVVGAVDVAAPVEPVMAELVVRSAP</sequence>
<protein>
    <submittedName>
        <fullName evidence="1">Uncharacterized protein</fullName>
    </submittedName>
</protein>
<accession>A0ABY7GTC2</accession>
<reference evidence="1" key="1">
    <citation type="submission" date="2022-11" db="EMBL/GenBank/DDBJ databases">
        <title>Minimal conservation of predation-associated metabolite biosynthetic gene clusters underscores biosynthetic potential of Myxococcota including descriptions for ten novel species: Archangium lansinium sp. nov., Myxococcus landrumus sp. nov., Nannocystis bai.</title>
        <authorList>
            <person name="Ahearne A."/>
            <person name="Stevens C."/>
            <person name="Dowd S."/>
        </authorList>
    </citation>
    <scope>NUCLEOTIDE SEQUENCE</scope>
    <source>
        <strain evidence="1">Fl3</strain>
    </source>
</reference>
<proteinExistence type="predicted"/>
<keyword evidence="2" id="KW-1185">Reference proteome</keyword>